<dbReference type="InterPro" id="IPR011042">
    <property type="entry name" value="6-blade_b-propeller_TolB-like"/>
</dbReference>
<dbReference type="AlphaFoldDB" id="A0A6J8EL52"/>
<dbReference type="Gene3D" id="3.30.160.60">
    <property type="entry name" value="Classic Zinc Finger"/>
    <property type="match status" value="1"/>
</dbReference>
<dbReference type="PROSITE" id="PS50119">
    <property type="entry name" value="ZF_BBOX"/>
    <property type="match status" value="2"/>
</dbReference>
<dbReference type="SMART" id="SM00184">
    <property type="entry name" value="RING"/>
    <property type="match status" value="2"/>
</dbReference>
<reference evidence="8 9" key="1">
    <citation type="submission" date="2020-06" db="EMBL/GenBank/DDBJ databases">
        <authorList>
            <person name="Li R."/>
            <person name="Bekaert M."/>
        </authorList>
    </citation>
    <scope>NUCLEOTIDE SEQUENCE [LARGE SCALE GENOMIC DNA]</scope>
    <source>
        <strain evidence="9">wild</strain>
    </source>
</reference>
<dbReference type="InterPro" id="IPR047153">
    <property type="entry name" value="TRIM45/56/19-like"/>
</dbReference>
<dbReference type="InterPro" id="IPR013083">
    <property type="entry name" value="Znf_RING/FYVE/PHD"/>
</dbReference>
<accession>A0A6J8EL52</accession>
<evidence type="ECO:0000256" key="3">
    <source>
        <dbReference type="ARBA" id="ARBA00022771"/>
    </source>
</evidence>
<keyword evidence="1" id="KW-0479">Metal-binding</keyword>
<feature type="domain" description="B box-type" evidence="7">
    <location>
        <begin position="83"/>
        <end position="130"/>
    </location>
</feature>
<evidence type="ECO:0000259" key="6">
    <source>
        <dbReference type="PROSITE" id="PS50089"/>
    </source>
</evidence>
<dbReference type="InterPro" id="IPR001841">
    <property type="entry name" value="Znf_RING"/>
</dbReference>
<dbReference type="SMART" id="SM00336">
    <property type="entry name" value="BBOX"/>
    <property type="match status" value="2"/>
</dbReference>
<evidence type="ECO:0000256" key="2">
    <source>
        <dbReference type="ARBA" id="ARBA00022737"/>
    </source>
</evidence>
<feature type="domain" description="B box-type" evidence="7">
    <location>
        <begin position="140"/>
        <end position="180"/>
    </location>
</feature>
<dbReference type="InterPro" id="IPR000315">
    <property type="entry name" value="Znf_B-box"/>
</dbReference>
<keyword evidence="4" id="KW-0862">Zinc</keyword>
<dbReference type="EMBL" id="CACVKT020009086">
    <property type="protein sequence ID" value="CAC5420305.1"/>
    <property type="molecule type" value="Genomic_DNA"/>
</dbReference>
<dbReference type="SUPFAM" id="SSF57850">
    <property type="entry name" value="RING/U-box"/>
    <property type="match status" value="1"/>
</dbReference>
<dbReference type="InterPro" id="IPR001258">
    <property type="entry name" value="NHL_repeat"/>
</dbReference>
<evidence type="ECO:0000313" key="9">
    <source>
        <dbReference type="Proteomes" id="UP000507470"/>
    </source>
</evidence>
<protein>
    <submittedName>
        <fullName evidence="8">TRIM56</fullName>
        <ecNumber evidence="8">2.3.2.27</ecNumber>
    </submittedName>
</protein>
<dbReference type="Gene3D" id="3.30.40.10">
    <property type="entry name" value="Zinc/RING finger domain, C3HC4 (zinc finger)"/>
    <property type="match status" value="1"/>
</dbReference>
<name>A0A6J8EL52_MYTCO</name>
<dbReference type="PANTHER" id="PTHR25462">
    <property type="entry name" value="BONUS, ISOFORM C-RELATED"/>
    <property type="match status" value="1"/>
</dbReference>
<dbReference type="Proteomes" id="UP000507470">
    <property type="component" value="Unassembled WGS sequence"/>
</dbReference>
<dbReference type="SUPFAM" id="SSF63829">
    <property type="entry name" value="Calcium-dependent phosphotriesterase"/>
    <property type="match status" value="1"/>
</dbReference>
<dbReference type="Pfam" id="PF00097">
    <property type="entry name" value="zf-C3HC4"/>
    <property type="match status" value="1"/>
</dbReference>
<dbReference type="SUPFAM" id="SSF57845">
    <property type="entry name" value="B-box zinc-binding domain"/>
    <property type="match status" value="1"/>
</dbReference>
<keyword evidence="2" id="KW-0677">Repeat</keyword>
<dbReference type="PROSITE" id="PS00518">
    <property type="entry name" value="ZF_RING_1"/>
    <property type="match status" value="1"/>
</dbReference>
<dbReference type="Pfam" id="PF00643">
    <property type="entry name" value="zf-B_box"/>
    <property type="match status" value="1"/>
</dbReference>
<evidence type="ECO:0000256" key="4">
    <source>
        <dbReference type="ARBA" id="ARBA00022833"/>
    </source>
</evidence>
<proteinExistence type="predicted"/>
<dbReference type="OrthoDB" id="6046858at2759"/>
<sequence length="639" mass="73728">MSARDRVTELLLKNVKCFLCLEPFEDPRLLDCCHSFCLDCLEAYIETFEDTHIECPLCEKKTERPERVKDLKKNIYIDFATVQFGIHCSICGEREFAKSHCIECNQDFCRSCIRSHGGITTTREHHLVDFDKQRKPGRVLRDLYCKVHPEEKMVYYCVECNQLICKHCNLTVHKNHASKHASEVASKLRNKLKMKSEHREHKNYITWLAERREMFSKEIEQNRKCEKRTIKKVTDMADQLIAIVEEIKNILIKRTSDITKKQIQPLKQKMEVFEKYILSFAELLLHSRNLYQKADDIEIVNTCDHLTRSLESSKQQKDYTQFKLSHTYEYPMFKPGKATADQLLPFFGDVLVGDGLDDETNIKVYDFYTEKSTTILSMIPLEDERIWVIDGEGDMKLYDSSGRVHKQVSVGIQADDIISTQQHIIISGNASKIVKVFDRDIKEVASINTELCCRGVAVDQNDNSIYVCLTEKNAFFDHDSTHSNKIVRIMPTGVRYEISDVQIYAGNPTVEYPARVVIKNDGLVAVSDWKRNCLTILNKVGYVERQYFSAGNGDKKDKICPRGICTDKNGNLYLADYMNSRILKMPDSNNELNEVLTTNDGINKPWSIAIGPDDLLWIGSKDGKISVHYFKQPEHASYK</sequence>
<dbReference type="EC" id="2.3.2.27" evidence="8"/>
<evidence type="ECO:0000256" key="5">
    <source>
        <dbReference type="PROSITE-ProRule" id="PRU00024"/>
    </source>
</evidence>
<dbReference type="Pfam" id="PF01436">
    <property type="entry name" value="NHL"/>
    <property type="match status" value="1"/>
</dbReference>
<keyword evidence="9" id="KW-1185">Reference proteome</keyword>
<dbReference type="Gene3D" id="2.120.10.30">
    <property type="entry name" value="TolB, C-terminal domain"/>
    <property type="match status" value="1"/>
</dbReference>
<dbReference type="InterPro" id="IPR017907">
    <property type="entry name" value="Znf_RING_CS"/>
</dbReference>
<keyword evidence="8" id="KW-0012">Acyltransferase</keyword>
<dbReference type="GO" id="GO:0008270">
    <property type="term" value="F:zinc ion binding"/>
    <property type="evidence" value="ECO:0007669"/>
    <property type="project" value="UniProtKB-KW"/>
</dbReference>
<evidence type="ECO:0000313" key="8">
    <source>
        <dbReference type="EMBL" id="CAC5420305.1"/>
    </source>
</evidence>
<feature type="domain" description="RING-type" evidence="6">
    <location>
        <begin position="17"/>
        <end position="59"/>
    </location>
</feature>
<evidence type="ECO:0000256" key="1">
    <source>
        <dbReference type="ARBA" id="ARBA00022723"/>
    </source>
</evidence>
<evidence type="ECO:0000259" key="7">
    <source>
        <dbReference type="PROSITE" id="PS50119"/>
    </source>
</evidence>
<dbReference type="PROSITE" id="PS50089">
    <property type="entry name" value="ZF_RING_2"/>
    <property type="match status" value="1"/>
</dbReference>
<keyword evidence="8" id="KW-0808">Transferase</keyword>
<dbReference type="InterPro" id="IPR018957">
    <property type="entry name" value="Znf_C3HC4_RING-type"/>
</dbReference>
<organism evidence="8 9">
    <name type="scientific">Mytilus coruscus</name>
    <name type="common">Sea mussel</name>
    <dbReference type="NCBI Taxonomy" id="42192"/>
    <lineage>
        <taxon>Eukaryota</taxon>
        <taxon>Metazoa</taxon>
        <taxon>Spiralia</taxon>
        <taxon>Lophotrochozoa</taxon>
        <taxon>Mollusca</taxon>
        <taxon>Bivalvia</taxon>
        <taxon>Autobranchia</taxon>
        <taxon>Pteriomorphia</taxon>
        <taxon>Mytilida</taxon>
        <taxon>Mytiloidea</taxon>
        <taxon>Mytilidae</taxon>
        <taxon>Mytilinae</taxon>
        <taxon>Mytilus</taxon>
    </lineage>
</organism>
<dbReference type="PANTHER" id="PTHR25462:SF291">
    <property type="entry name" value="E3 UBIQUITIN-PROTEIN LIGASE TRIM45"/>
    <property type="match status" value="1"/>
</dbReference>
<dbReference type="GO" id="GO:0061630">
    <property type="term" value="F:ubiquitin protein ligase activity"/>
    <property type="evidence" value="ECO:0007669"/>
    <property type="project" value="UniProtKB-EC"/>
</dbReference>
<keyword evidence="3 5" id="KW-0863">Zinc-finger</keyword>
<dbReference type="CDD" id="cd19757">
    <property type="entry name" value="Bbox1"/>
    <property type="match status" value="1"/>
</dbReference>
<gene>
    <name evidence="8" type="ORF">MCOR_52536</name>
</gene>